<evidence type="ECO:0000259" key="1">
    <source>
        <dbReference type="Pfam" id="PF10145"/>
    </source>
</evidence>
<dbReference type="Proteomes" id="UP001215398">
    <property type="component" value="Unassembled WGS sequence"/>
</dbReference>
<proteinExistence type="predicted"/>
<organism evidence="2 3">
    <name type="scientific">Bacteroides zhangwenhongii</name>
    <dbReference type="NCBI Taxonomy" id="2650157"/>
    <lineage>
        <taxon>Bacteria</taxon>
        <taxon>Pseudomonadati</taxon>
        <taxon>Bacteroidota</taxon>
        <taxon>Bacteroidia</taxon>
        <taxon>Bacteroidales</taxon>
        <taxon>Bacteroidaceae</taxon>
        <taxon>Bacteroides</taxon>
    </lineage>
</organism>
<dbReference type="NCBIfam" id="TIGR01760">
    <property type="entry name" value="tape_meas_TP901"/>
    <property type="match status" value="1"/>
</dbReference>
<reference evidence="2 3" key="1">
    <citation type="submission" date="2023-01" db="EMBL/GenBank/DDBJ databases">
        <title>Exploring GABA producing Bacteroides strains toward improving mental health.</title>
        <authorList>
            <person name="Yousuf B."/>
            <person name="Bouhlel N.E."/>
            <person name="Mottawea W."/>
            <person name="Hammami R."/>
        </authorList>
    </citation>
    <scope>NUCLEOTIDE SEQUENCE [LARGE SCALE GENOMIC DNA]</scope>
    <source>
        <strain evidence="2 3">UO.H1054</strain>
    </source>
</reference>
<protein>
    <submittedName>
        <fullName evidence="2">Phage tail tape measure protein</fullName>
    </submittedName>
</protein>
<dbReference type="EMBL" id="JAQPYS010000039">
    <property type="protein sequence ID" value="MDC7135865.1"/>
    <property type="molecule type" value="Genomic_DNA"/>
</dbReference>
<keyword evidence="3" id="KW-1185">Reference proteome</keyword>
<sequence>MNGQAKIELLLEVKNKIRTGLKQAQRDTEVSIDRMQKKMNSLKLGFIKNSKSISDEVPLIGRAFKLASNPIALAATGLLAIGKGIDYTTQKAADFNTQFRALANLNLDKTKKEVDSLQRMVLNTSFEKGFDTNKAIMGYFDVQSTTGKFGTEVRKIVERQGEFANLMQSDFNEYIAGTAKGMANFGFGVDKLDEFNRSAYATVKVGVTTFDQLAKVQSVYAGAAASNNQTFDTANKMLALFTIKTKSVDEAATLTKSMFNDLTKDATIKAFKKVGINLYDNNGKIKQADSLMLELNKKFMALDGDKKVVALKNQFSGSEGLIAMIQAATDKSGQLQNTFNTFASTKLDLDKSIELAKNDLNYKNEILKNKLNAMEIEIGTSLLPLKYKIAELKLAVAELVGNLTLGKNGLFQKGAAKANDKYMELVNNAQYMSKEEFIKNSAAIKLDIAQSQRNLKQGQRNNVKSSLLWLGNPIALVSSYMYKSMLSNEGAGNIEQMKKLDKLLLNTWKKATNSGKNIAEIKKAENTADSGNTSNTSTVADNLDAVTNSARQVRNLTVNIEAFNKGGINTQNTNLKKMDEKEIEDWFTEMCMRVVRSLEMAY</sequence>
<evidence type="ECO:0000313" key="3">
    <source>
        <dbReference type="Proteomes" id="UP001215398"/>
    </source>
</evidence>
<dbReference type="Pfam" id="PF10145">
    <property type="entry name" value="PhageMin_Tail"/>
    <property type="match status" value="1"/>
</dbReference>
<gene>
    <name evidence="2" type="ORF">PQG98_05820</name>
</gene>
<accession>A0ABT5H5K3</accession>
<dbReference type="InterPro" id="IPR010090">
    <property type="entry name" value="Phage_tape_meas"/>
</dbReference>
<feature type="domain" description="Phage tail tape measure protein" evidence="1">
    <location>
        <begin position="151"/>
        <end position="312"/>
    </location>
</feature>
<comment type="caution">
    <text evidence="2">The sequence shown here is derived from an EMBL/GenBank/DDBJ whole genome shotgun (WGS) entry which is preliminary data.</text>
</comment>
<name>A0ABT5H5K3_9BACE</name>
<evidence type="ECO:0000313" key="2">
    <source>
        <dbReference type="EMBL" id="MDC7135865.1"/>
    </source>
</evidence>
<dbReference type="RefSeq" id="WP_272719912.1">
    <property type="nucleotide sequence ID" value="NZ_JAQPYS010000039.1"/>
</dbReference>